<proteinExistence type="predicted"/>
<dbReference type="Proteomes" id="UP001485459">
    <property type="component" value="Chromosome"/>
</dbReference>
<dbReference type="RefSeq" id="WP_341834796.1">
    <property type="nucleotide sequence ID" value="NZ_CP149822.1"/>
</dbReference>
<dbReference type="NCBIfam" id="TIGR03519">
    <property type="entry name" value="T9SS_PorP_fam"/>
    <property type="match status" value="1"/>
</dbReference>
<organism evidence="1 2">
    <name type="scientific">Chitinophaga pollutisoli</name>
    <dbReference type="NCBI Taxonomy" id="3133966"/>
    <lineage>
        <taxon>Bacteria</taxon>
        <taxon>Pseudomonadati</taxon>
        <taxon>Bacteroidota</taxon>
        <taxon>Chitinophagia</taxon>
        <taxon>Chitinophagales</taxon>
        <taxon>Chitinophagaceae</taxon>
        <taxon>Chitinophaga</taxon>
    </lineage>
</organism>
<name>A0ABZ2YK04_9BACT</name>
<reference evidence="2" key="1">
    <citation type="submission" date="2024-03" db="EMBL/GenBank/DDBJ databases">
        <title>Chitinophaga horti sp. nov., isolated from garden soil.</title>
        <authorList>
            <person name="Lee D.S."/>
            <person name="Han D.M."/>
            <person name="Baek J.H."/>
            <person name="Choi D.G."/>
            <person name="Jeon J.H."/>
            <person name="Jeon C.O."/>
        </authorList>
    </citation>
    <scope>NUCLEOTIDE SEQUENCE [LARGE SCALE GENOMIC DNA]</scope>
    <source>
        <strain evidence="2">GPA1</strain>
    </source>
</reference>
<dbReference type="EMBL" id="CP149822">
    <property type="protein sequence ID" value="WZN39828.1"/>
    <property type="molecule type" value="Genomic_DNA"/>
</dbReference>
<gene>
    <name evidence="1" type="ORF">WJU16_17760</name>
</gene>
<evidence type="ECO:0000313" key="1">
    <source>
        <dbReference type="EMBL" id="WZN39828.1"/>
    </source>
</evidence>
<evidence type="ECO:0000313" key="2">
    <source>
        <dbReference type="Proteomes" id="UP001485459"/>
    </source>
</evidence>
<dbReference type="InterPro" id="IPR019861">
    <property type="entry name" value="PorP/SprF_Bacteroidetes"/>
</dbReference>
<keyword evidence="2" id="KW-1185">Reference proteome</keyword>
<sequence>MKKLQSMKKYWLSGVLALIGLPLCAQDIHLSQFMETPILRNPALIGLFKGDVRFQAVYRNQWNSVTIPYQTGTVSGEMKFPVGNYNDHVTAGIQASFDRAGASNLQSVQFLPALNYHKSLSEDKSSFLSVGFMGGYVQRQFNPAHLTFNNQYTGGRFDPAAPTGEEGRLAKIGYGYWDAGVGMSYNGVLGEATNYFIGAAYYHFNKPKVSFFNDDKVTLEAKMSFNMGITVPVSERVRVIAHYNQVHQGAYSEFIGGAFVGYGLMDEGLESDRGMYGGLFYRWNDAIVPMFRLDMGAWEIGVSYDVNVSRLTTASRAMGGFEVSMVFKSFLNRWNSTLNSVTCPSF</sequence>
<accession>A0ABZ2YK04</accession>
<protein>
    <submittedName>
        <fullName evidence="1">PorP/SprF family type IX secretion system membrane protein</fullName>
    </submittedName>
</protein>
<dbReference type="Pfam" id="PF11751">
    <property type="entry name" value="PorP_SprF"/>
    <property type="match status" value="1"/>
</dbReference>